<dbReference type="Proteomes" id="UP000009168">
    <property type="component" value="Unassembled WGS sequence"/>
</dbReference>
<keyword evidence="2" id="KW-1185">Reference proteome</keyword>
<dbReference type="KEGG" id="tet:TTHERM_000171698"/>
<dbReference type="GeneID" id="24437658"/>
<name>W7XLF5_TETTS</name>
<reference evidence="2" key="1">
    <citation type="journal article" date="2006" name="PLoS Biol.">
        <title>Macronuclear genome sequence of the ciliate Tetrahymena thermophila, a model eukaryote.</title>
        <authorList>
            <person name="Eisen J.A."/>
            <person name="Coyne R.S."/>
            <person name="Wu M."/>
            <person name="Wu D."/>
            <person name="Thiagarajan M."/>
            <person name="Wortman J.R."/>
            <person name="Badger J.H."/>
            <person name="Ren Q."/>
            <person name="Amedeo P."/>
            <person name="Jones K.M."/>
            <person name="Tallon L.J."/>
            <person name="Delcher A.L."/>
            <person name="Salzberg S.L."/>
            <person name="Silva J.C."/>
            <person name="Haas B.J."/>
            <person name="Majoros W.H."/>
            <person name="Farzad M."/>
            <person name="Carlton J.M."/>
            <person name="Smith R.K. Jr."/>
            <person name="Garg J."/>
            <person name="Pearlman R.E."/>
            <person name="Karrer K.M."/>
            <person name="Sun L."/>
            <person name="Manning G."/>
            <person name="Elde N.C."/>
            <person name="Turkewitz A.P."/>
            <person name="Asai D.J."/>
            <person name="Wilkes D.E."/>
            <person name="Wang Y."/>
            <person name="Cai H."/>
            <person name="Collins K."/>
            <person name="Stewart B.A."/>
            <person name="Lee S.R."/>
            <person name="Wilamowska K."/>
            <person name="Weinberg Z."/>
            <person name="Ruzzo W.L."/>
            <person name="Wloga D."/>
            <person name="Gaertig J."/>
            <person name="Frankel J."/>
            <person name="Tsao C.-C."/>
            <person name="Gorovsky M.A."/>
            <person name="Keeling P.J."/>
            <person name="Waller R.F."/>
            <person name="Patron N.J."/>
            <person name="Cherry J.M."/>
            <person name="Stover N.A."/>
            <person name="Krieger C.J."/>
            <person name="del Toro C."/>
            <person name="Ryder H.F."/>
            <person name="Williamson S.C."/>
            <person name="Barbeau R.A."/>
            <person name="Hamilton E.P."/>
            <person name="Orias E."/>
        </authorList>
    </citation>
    <scope>NUCLEOTIDE SEQUENCE [LARGE SCALE GENOMIC DNA]</scope>
    <source>
        <strain evidence="2">SB210</strain>
    </source>
</reference>
<dbReference type="EMBL" id="GG662840">
    <property type="protein sequence ID" value="EWS76199.1"/>
    <property type="molecule type" value="Genomic_DNA"/>
</dbReference>
<evidence type="ECO:0000313" key="1">
    <source>
        <dbReference type="EMBL" id="EWS76199.1"/>
    </source>
</evidence>
<sequence length="178" mass="20954">MFSGSIQLFRDLIKNLNSDYILNIRVSEEYKCDSNEKGLNYLIPSSNIEQSEKIKLVQLCYLIYQRAIYDNSQFNNSIRDIQHCTYKGTTTQSYQGICPISDLILSDKELVEGYERISNFKLHNMFMFIKREDPNQSPLVSMKIINQNSKDTEDHFIRPTNMYFKMDSSNRLEMQIQS</sequence>
<protein>
    <submittedName>
        <fullName evidence="1">Uncharacterized protein</fullName>
    </submittedName>
</protein>
<dbReference type="AlphaFoldDB" id="W7XLF5"/>
<gene>
    <name evidence="1" type="ORF">TTHERM_000171698</name>
</gene>
<dbReference type="InParanoid" id="W7XLF5"/>
<accession>W7XLF5</accession>
<organism evidence="1 2">
    <name type="scientific">Tetrahymena thermophila (strain SB210)</name>
    <dbReference type="NCBI Taxonomy" id="312017"/>
    <lineage>
        <taxon>Eukaryota</taxon>
        <taxon>Sar</taxon>
        <taxon>Alveolata</taxon>
        <taxon>Ciliophora</taxon>
        <taxon>Intramacronucleata</taxon>
        <taxon>Oligohymenophorea</taxon>
        <taxon>Hymenostomatida</taxon>
        <taxon>Tetrahymenina</taxon>
        <taxon>Tetrahymenidae</taxon>
        <taxon>Tetrahymena</taxon>
    </lineage>
</organism>
<proteinExistence type="predicted"/>
<evidence type="ECO:0000313" key="2">
    <source>
        <dbReference type="Proteomes" id="UP000009168"/>
    </source>
</evidence>
<dbReference type="RefSeq" id="XP_012651246.1">
    <property type="nucleotide sequence ID" value="XM_012795792.1"/>
</dbReference>